<evidence type="ECO:0000313" key="1">
    <source>
        <dbReference type="EnsemblMetazoa" id="CLYHEMP016350.1"/>
    </source>
</evidence>
<reference evidence="1" key="1">
    <citation type="submission" date="2021-01" db="UniProtKB">
        <authorList>
            <consortium name="EnsemblMetazoa"/>
        </authorList>
    </citation>
    <scope>IDENTIFICATION</scope>
</reference>
<sequence length="390" mass="46850">MYTVNLTLSSFYFGVLLLVSMSWGDLMVSPCLKVRNITLIPIVAIKDEYDRDSDYVYFLRKDTQLTFLVKSILDKPCFMFWAFSPIQSRLIRLTEENYRAFFDTDFQAITRTDGREMMNVLENMPHTNNTSKQTIFFLVDRYGYSSKSLEKDLSLEKHISTVIKKAQRMWERKESDFVVLNVNYEADQLSIPWIRNENFISDTYGSRKFDPHLHQILMDQMLNPRYDWRERYTRHLKVQCISSKKHHFYLWMNFSWYYPDYEFWNTIVRDVLPNVTFHSIITVTDTMVLRKGYTRKDKLMKYLKEEEEENDEIVVIYLPFSRGRVDHTYFYPMKFNDENAINIILRDTFEDSPVLQNGNIVVNDDYRNPLFFKLVFEKINSILCRKNKSP</sequence>
<protein>
    <submittedName>
        <fullName evidence="1">Uncharacterized protein</fullName>
    </submittedName>
</protein>
<proteinExistence type="predicted"/>
<keyword evidence="2" id="KW-1185">Reference proteome</keyword>
<dbReference type="EnsemblMetazoa" id="CLYHEMT016350.1">
    <property type="protein sequence ID" value="CLYHEMP016350.1"/>
    <property type="gene ID" value="CLYHEMG016350"/>
</dbReference>
<evidence type="ECO:0000313" key="2">
    <source>
        <dbReference type="Proteomes" id="UP000594262"/>
    </source>
</evidence>
<name>A0A7M5X158_9CNID</name>
<organism evidence="1 2">
    <name type="scientific">Clytia hemisphaerica</name>
    <dbReference type="NCBI Taxonomy" id="252671"/>
    <lineage>
        <taxon>Eukaryota</taxon>
        <taxon>Metazoa</taxon>
        <taxon>Cnidaria</taxon>
        <taxon>Hydrozoa</taxon>
        <taxon>Hydroidolina</taxon>
        <taxon>Leptothecata</taxon>
        <taxon>Obeliida</taxon>
        <taxon>Clytiidae</taxon>
        <taxon>Clytia</taxon>
    </lineage>
</organism>
<dbReference type="AlphaFoldDB" id="A0A7M5X158"/>
<accession>A0A7M5X158</accession>
<dbReference type="Proteomes" id="UP000594262">
    <property type="component" value="Unplaced"/>
</dbReference>